<name>A0A830B9X7_9LAMI</name>
<dbReference type="PANTHER" id="PTHR46991:SF11">
    <property type="entry name" value="SMALL HEAT SHOCK PROTEIN HSPF"/>
    <property type="match status" value="1"/>
</dbReference>
<dbReference type="InterPro" id="IPR044656">
    <property type="entry name" value="HSP14.7/HSP23.5/HSP23.6-like"/>
</dbReference>
<proteinExistence type="predicted"/>
<keyword evidence="4" id="KW-1185">Reference proteome</keyword>
<dbReference type="Proteomes" id="UP000653305">
    <property type="component" value="Unassembled WGS sequence"/>
</dbReference>
<dbReference type="InterPro" id="IPR008978">
    <property type="entry name" value="HSP20-like_chaperone"/>
</dbReference>
<dbReference type="OrthoDB" id="1431247at2759"/>
<dbReference type="AlphaFoldDB" id="A0A830B9X7"/>
<accession>A0A830B9X7</accession>
<feature type="compositionally biased region" description="Polar residues" evidence="2">
    <location>
        <begin position="196"/>
        <end position="209"/>
    </location>
</feature>
<keyword evidence="1 3" id="KW-0346">Stress response</keyword>
<dbReference type="Gene3D" id="2.60.40.790">
    <property type="match status" value="1"/>
</dbReference>
<dbReference type="SUPFAM" id="SSF49764">
    <property type="entry name" value="HSP20-like chaperones"/>
    <property type="match status" value="1"/>
</dbReference>
<comment type="caution">
    <text evidence="3">The sequence shown here is derived from an EMBL/GenBank/DDBJ whole genome shotgun (WGS) entry which is preliminary data.</text>
</comment>
<feature type="region of interest" description="Disordered" evidence="2">
    <location>
        <begin position="196"/>
        <end position="228"/>
    </location>
</feature>
<organism evidence="3 4">
    <name type="scientific">Phtheirospermum japonicum</name>
    <dbReference type="NCBI Taxonomy" id="374723"/>
    <lineage>
        <taxon>Eukaryota</taxon>
        <taxon>Viridiplantae</taxon>
        <taxon>Streptophyta</taxon>
        <taxon>Embryophyta</taxon>
        <taxon>Tracheophyta</taxon>
        <taxon>Spermatophyta</taxon>
        <taxon>Magnoliopsida</taxon>
        <taxon>eudicotyledons</taxon>
        <taxon>Gunneridae</taxon>
        <taxon>Pentapetalae</taxon>
        <taxon>asterids</taxon>
        <taxon>lamiids</taxon>
        <taxon>Lamiales</taxon>
        <taxon>Orobanchaceae</taxon>
        <taxon>Orobanchaceae incertae sedis</taxon>
        <taxon>Phtheirospermum</taxon>
    </lineage>
</organism>
<evidence type="ECO:0000256" key="2">
    <source>
        <dbReference type="SAM" id="MobiDB-lite"/>
    </source>
</evidence>
<feature type="compositionally biased region" description="Basic and acidic residues" evidence="2">
    <location>
        <begin position="210"/>
        <end position="222"/>
    </location>
</feature>
<gene>
    <name evidence="3" type="ORF">PHJA_000593900</name>
</gene>
<dbReference type="PANTHER" id="PTHR46991">
    <property type="entry name" value="23.5 KDA HEAT SHOCK PROTEIN, MITOCHONDRIAL"/>
    <property type="match status" value="1"/>
</dbReference>
<sequence length="267" mass="30276">MKTDMISDCVRETWDSMETDGLYLQVDMPEVGKESVKVWVQKEDTLVMEGEGKKDFKDYEFGPRYTNSIQFPQIALLNTKAIKAEMVNGQSPIPMEFWNNFISGMPFARCREAVITQGERSWTVGVRTEEGCGEFLAKLDVREALATLTSLDFDSFVCSRTNKPIKHGVVDSTKIEEATLKSSPKDAHPIGQFVTSIGQTSEAHTGRTNRSTDRSGGHKPSSDRIIPTSDRTSIDRRWNFGFVIRLRILRNSRSELVHHHRPLRVVH</sequence>
<reference evidence="3" key="1">
    <citation type="submission" date="2020-07" db="EMBL/GenBank/DDBJ databases">
        <title>Ethylene signaling mediates host invasion by parasitic plants.</title>
        <authorList>
            <person name="Yoshida S."/>
        </authorList>
    </citation>
    <scope>NUCLEOTIDE SEQUENCE</scope>
    <source>
        <strain evidence="3">Okayama</strain>
    </source>
</reference>
<evidence type="ECO:0000256" key="1">
    <source>
        <dbReference type="ARBA" id="ARBA00023016"/>
    </source>
</evidence>
<evidence type="ECO:0000313" key="4">
    <source>
        <dbReference type="Proteomes" id="UP000653305"/>
    </source>
</evidence>
<protein>
    <submittedName>
        <fullName evidence="3">Heat shock 22 kDa protein mitochondrial</fullName>
    </submittedName>
</protein>
<dbReference type="CDD" id="cd00298">
    <property type="entry name" value="ACD_sHsps_p23-like"/>
    <property type="match status" value="1"/>
</dbReference>
<evidence type="ECO:0000313" key="3">
    <source>
        <dbReference type="EMBL" id="GFP84500.1"/>
    </source>
</evidence>
<dbReference type="EMBL" id="BMAC01000087">
    <property type="protein sequence ID" value="GFP84500.1"/>
    <property type="molecule type" value="Genomic_DNA"/>
</dbReference>